<dbReference type="EMBL" id="CABVJG010000003">
    <property type="protein sequence ID" value="VVP90769.1"/>
    <property type="molecule type" value="Genomic_DNA"/>
</dbReference>
<evidence type="ECO:0000259" key="1">
    <source>
        <dbReference type="Pfam" id="PF04471"/>
    </source>
</evidence>
<gene>
    <name evidence="2" type="ORF">PS925_01364</name>
</gene>
<proteinExistence type="predicted"/>
<name>A0A5E7SWQ1_PSEFL</name>
<dbReference type="InterPro" id="IPR011335">
    <property type="entry name" value="Restrct_endonuc-II-like"/>
</dbReference>
<dbReference type="InterPro" id="IPR007560">
    <property type="entry name" value="Restrct_endonuc_IV_Mrr"/>
</dbReference>
<dbReference type="GO" id="GO:0004519">
    <property type="term" value="F:endonuclease activity"/>
    <property type="evidence" value="ECO:0007669"/>
    <property type="project" value="InterPro"/>
</dbReference>
<reference evidence="2 3" key="1">
    <citation type="submission" date="2019-09" db="EMBL/GenBank/DDBJ databases">
        <authorList>
            <person name="Chandra G."/>
            <person name="Truman W A."/>
        </authorList>
    </citation>
    <scope>NUCLEOTIDE SEQUENCE [LARGE SCALE GENOMIC DNA]</scope>
    <source>
        <strain evidence="2">PS925</strain>
    </source>
</reference>
<feature type="domain" description="Restriction endonuclease type IV Mrr" evidence="1">
    <location>
        <begin position="185"/>
        <end position="289"/>
    </location>
</feature>
<dbReference type="Proteomes" id="UP000412311">
    <property type="component" value="Unassembled WGS sequence"/>
</dbReference>
<dbReference type="Pfam" id="PF04471">
    <property type="entry name" value="Mrr_cat"/>
    <property type="match status" value="1"/>
</dbReference>
<evidence type="ECO:0000313" key="3">
    <source>
        <dbReference type="Proteomes" id="UP000412311"/>
    </source>
</evidence>
<dbReference type="SUPFAM" id="SSF52980">
    <property type="entry name" value="Restriction endonuclease-like"/>
    <property type="match status" value="1"/>
</dbReference>
<organism evidence="2 3">
    <name type="scientific">Pseudomonas fluorescens</name>
    <dbReference type="NCBI Taxonomy" id="294"/>
    <lineage>
        <taxon>Bacteria</taxon>
        <taxon>Pseudomonadati</taxon>
        <taxon>Pseudomonadota</taxon>
        <taxon>Gammaproteobacteria</taxon>
        <taxon>Pseudomonadales</taxon>
        <taxon>Pseudomonadaceae</taxon>
        <taxon>Pseudomonas</taxon>
    </lineage>
</organism>
<dbReference type="GO" id="GO:0009307">
    <property type="term" value="P:DNA restriction-modification system"/>
    <property type="evidence" value="ECO:0007669"/>
    <property type="project" value="InterPro"/>
</dbReference>
<evidence type="ECO:0000313" key="2">
    <source>
        <dbReference type="EMBL" id="VVP90769.1"/>
    </source>
</evidence>
<protein>
    <recommendedName>
        <fullName evidence="1">Restriction endonuclease type IV Mrr domain-containing protein</fullName>
    </recommendedName>
</protein>
<dbReference type="GO" id="GO:0003677">
    <property type="term" value="F:DNA binding"/>
    <property type="evidence" value="ECO:0007669"/>
    <property type="project" value="InterPro"/>
</dbReference>
<dbReference type="AlphaFoldDB" id="A0A5E7SWQ1"/>
<sequence>MKRPRLLRWCAVARRTSATSTLRIEIGTEKRMANFKSAEMKFLDSIFDMGKGYVLDFSDRTMGIFFLEELNIDIDHVMFSKDGTSKAKRLRCLLQNADAATVCRVLEALWKYRQTIREETGTEETIVNAEGRFLSLLNSVRSPAQQSAVVDNPFAAASVTDHSEVYEALRKKLFEIRELPPHQRGYAFETFLKELFDSSRLQARSPFRLVGEQIDGSFQLGHETYLVEAKWVRDPIGVAELHSFHGKVEQKAAWARGLFISYGGFTEVGLQAFGRGRKVICMSGEDIYKALGRRIPIADVIDRKVRAAAETGALFVQVDELFTK</sequence>
<accession>A0A5E7SWQ1</accession>